<accession>B8B3Z0</accession>
<gene>
    <name evidence="1" type="ORF">OsI_22149</name>
</gene>
<dbReference type="AlphaFoldDB" id="B8B3Z0"/>
<dbReference type="Proteomes" id="UP000007015">
    <property type="component" value="Chromosome 6"/>
</dbReference>
<dbReference type="HOGENOM" id="CLU_012494_22_3_1"/>
<evidence type="ECO:0000313" key="1">
    <source>
        <dbReference type="EMBL" id="EEC80222.1"/>
    </source>
</evidence>
<dbReference type="InterPro" id="IPR029058">
    <property type="entry name" value="AB_hydrolase_fold"/>
</dbReference>
<dbReference type="Gramene" id="BGIOSGA021680-TA">
    <property type="protein sequence ID" value="BGIOSGA021680-PA"/>
    <property type="gene ID" value="BGIOSGA021680"/>
</dbReference>
<dbReference type="Gene3D" id="3.40.50.1820">
    <property type="entry name" value="alpha/beta hydrolase"/>
    <property type="match status" value="1"/>
</dbReference>
<dbReference type="EMBL" id="CM000131">
    <property type="protein sequence ID" value="EEC80222.1"/>
    <property type="molecule type" value="Genomic_DNA"/>
</dbReference>
<protein>
    <recommendedName>
        <fullName evidence="3">Alpha/beta hydrolase fold-3 domain-containing protein</fullName>
    </recommendedName>
</protein>
<proteinExistence type="predicted"/>
<dbReference type="STRING" id="39946.B8B3Z0"/>
<organism evidence="1 2">
    <name type="scientific">Oryza sativa subsp. indica</name>
    <name type="common">Rice</name>
    <dbReference type="NCBI Taxonomy" id="39946"/>
    <lineage>
        <taxon>Eukaryota</taxon>
        <taxon>Viridiplantae</taxon>
        <taxon>Streptophyta</taxon>
        <taxon>Embryophyta</taxon>
        <taxon>Tracheophyta</taxon>
        <taxon>Spermatophyta</taxon>
        <taxon>Magnoliopsida</taxon>
        <taxon>Liliopsida</taxon>
        <taxon>Poales</taxon>
        <taxon>Poaceae</taxon>
        <taxon>BOP clade</taxon>
        <taxon>Oryzoideae</taxon>
        <taxon>Oryzeae</taxon>
        <taxon>Oryzinae</taxon>
        <taxon>Oryza</taxon>
        <taxon>Oryza sativa</taxon>
    </lineage>
</organism>
<sequence>MAVRCGGGGALPDGVTLRGLVVVHPYFTGKEAVGAEAAYGPDVREFFERTCADVLLKERGLWYHRELKASGYGGEVELFESKGVGHAFHFVGMAGSDQAVELLERNVEFIKK</sequence>
<evidence type="ECO:0008006" key="3">
    <source>
        <dbReference type="Google" id="ProtNLM"/>
    </source>
</evidence>
<keyword evidence="2" id="KW-1185">Reference proteome</keyword>
<reference evidence="1 2" key="1">
    <citation type="journal article" date="2005" name="PLoS Biol.">
        <title>The genomes of Oryza sativa: a history of duplications.</title>
        <authorList>
            <person name="Yu J."/>
            <person name="Wang J."/>
            <person name="Lin W."/>
            <person name="Li S."/>
            <person name="Li H."/>
            <person name="Zhou J."/>
            <person name="Ni P."/>
            <person name="Dong W."/>
            <person name="Hu S."/>
            <person name="Zeng C."/>
            <person name="Zhang J."/>
            <person name="Zhang Y."/>
            <person name="Li R."/>
            <person name="Xu Z."/>
            <person name="Li S."/>
            <person name="Li X."/>
            <person name="Zheng H."/>
            <person name="Cong L."/>
            <person name="Lin L."/>
            <person name="Yin J."/>
            <person name="Geng J."/>
            <person name="Li G."/>
            <person name="Shi J."/>
            <person name="Liu J."/>
            <person name="Lv H."/>
            <person name="Li J."/>
            <person name="Wang J."/>
            <person name="Deng Y."/>
            <person name="Ran L."/>
            <person name="Shi X."/>
            <person name="Wang X."/>
            <person name="Wu Q."/>
            <person name="Li C."/>
            <person name="Ren X."/>
            <person name="Wang J."/>
            <person name="Wang X."/>
            <person name="Li D."/>
            <person name="Liu D."/>
            <person name="Zhang X."/>
            <person name="Ji Z."/>
            <person name="Zhao W."/>
            <person name="Sun Y."/>
            <person name="Zhang Z."/>
            <person name="Bao J."/>
            <person name="Han Y."/>
            <person name="Dong L."/>
            <person name="Ji J."/>
            <person name="Chen P."/>
            <person name="Wu S."/>
            <person name="Liu J."/>
            <person name="Xiao Y."/>
            <person name="Bu D."/>
            <person name="Tan J."/>
            <person name="Yang L."/>
            <person name="Ye C."/>
            <person name="Zhang J."/>
            <person name="Xu J."/>
            <person name="Zhou Y."/>
            <person name="Yu Y."/>
            <person name="Zhang B."/>
            <person name="Zhuang S."/>
            <person name="Wei H."/>
            <person name="Liu B."/>
            <person name="Lei M."/>
            <person name="Yu H."/>
            <person name="Li Y."/>
            <person name="Xu H."/>
            <person name="Wei S."/>
            <person name="He X."/>
            <person name="Fang L."/>
            <person name="Zhang Z."/>
            <person name="Zhang Y."/>
            <person name="Huang X."/>
            <person name="Su Z."/>
            <person name="Tong W."/>
            <person name="Li J."/>
            <person name="Tong Z."/>
            <person name="Li S."/>
            <person name="Ye J."/>
            <person name="Wang L."/>
            <person name="Fang L."/>
            <person name="Lei T."/>
            <person name="Chen C."/>
            <person name="Chen H."/>
            <person name="Xu Z."/>
            <person name="Li H."/>
            <person name="Huang H."/>
            <person name="Zhang F."/>
            <person name="Xu H."/>
            <person name="Li N."/>
            <person name="Zhao C."/>
            <person name="Li S."/>
            <person name="Dong L."/>
            <person name="Huang Y."/>
            <person name="Li L."/>
            <person name="Xi Y."/>
            <person name="Qi Q."/>
            <person name="Li W."/>
            <person name="Zhang B."/>
            <person name="Hu W."/>
            <person name="Zhang Y."/>
            <person name="Tian X."/>
            <person name="Jiao Y."/>
            <person name="Liang X."/>
            <person name="Jin J."/>
            <person name="Gao L."/>
            <person name="Zheng W."/>
            <person name="Hao B."/>
            <person name="Liu S."/>
            <person name="Wang W."/>
            <person name="Yuan L."/>
            <person name="Cao M."/>
            <person name="McDermott J."/>
            <person name="Samudrala R."/>
            <person name="Wang J."/>
            <person name="Wong G.K."/>
            <person name="Yang H."/>
        </authorList>
    </citation>
    <scope>NUCLEOTIDE SEQUENCE [LARGE SCALE GENOMIC DNA]</scope>
    <source>
        <strain evidence="2">cv. 93-11</strain>
    </source>
</reference>
<name>B8B3Z0_ORYSI</name>
<evidence type="ECO:0000313" key="2">
    <source>
        <dbReference type="Proteomes" id="UP000007015"/>
    </source>
</evidence>